<reference evidence="1" key="1">
    <citation type="submission" date="2021-01" db="EMBL/GenBank/DDBJ databases">
        <authorList>
            <person name="Corre E."/>
            <person name="Pelletier E."/>
            <person name="Niang G."/>
            <person name="Scheremetjew M."/>
            <person name="Finn R."/>
            <person name="Kale V."/>
            <person name="Holt S."/>
            <person name="Cochrane G."/>
            <person name="Meng A."/>
            <person name="Brown T."/>
            <person name="Cohen L."/>
        </authorList>
    </citation>
    <scope>NUCLEOTIDE SEQUENCE</scope>
    <source>
        <strain evidence="1">CCMP644</strain>
    </source>
</reference>
<dbReference type="EMBL" id="HBFX01000043">
    <property type="protein sequence ID" value="CAD8945516.1"/>
    <property type="molecule type" value="Transcribed_RNA"/>
</dbReference>
<evidence type="ECO:0000313" key="1">
    <source>
        <dbReference type="EMBL" id="CAD8945516.1"/>
    </source>
</evidence>
<proteinExistence type="predicted"/>
<name>A0A7S1DD04_HEMAN</name>
<protein>
    <submittedName>
        <fullName evidence="1">Uncharacterized protein</fullName>
    </submittedName>
</protein>
<accession>A0A7S1DD04</accession>
<organism evidence="1">
    <name type="scientific">Hemiselmis andersenii</name>
    <name type="common">Cryptophyte alga</name>
    <dbReference type="NCBI Taxonomy" id="464988"/>
    <lineage>
        <taxon>Eukaryota</taxon>
        <taxon>Cryptophyceae</taxon>
        <taxon>Cryptomonadales</taxon>
        <taxon>Hemiselmidaceae</taxon>
        <taxon>Hemiselmis</taxon>
    </lineage>
</organism>
<dbReference type="AlphaFoldDB" id="A0A7S1DD04"/>
<sequence length="131" mass="14141">MAGTTVCMAAGPVEDSEGELVDVGDIVEFRAHGLVTLGFIESVGGEGELEIVRLVKREGVGEECYLDESQPMLSVSPSVCRFVDSYPSQRVAWSTASPHHNPHGEESEDVWFIEGTVSDDCEVPTKPISET</sequence>
<gene>
    <name evidence="1" type="ORF">HAND00432_LOCUS33</name>
</gene>